<keyword evidence="1" id="KW-1133">Transmembrane helix</keyword>
<feature type="transmembrane region" description="Helical" evidence="1">
    <location>
        <begin position="33"/>
        <end position="55"/>
    </location>
</feature>
<dbReference type="RefSeq" id="WP_166584077.1">
    <property type="nucleotide sequence ID" value="NZ_WWEO01000034.1"/>
</dbReference>
<keyword evidence="1" id="KW-0472">Membrane</keyword>
<accession>A0A966DR28</accession>
<gene>
    <name evidence="2" type="ORF">GSY63_01630</name>
</gene>
<keyword evidence="1" id="KW-0812">Transmembrane</keyword>
<comment type="caution">
    <text evidence="2">The sequence shown here is derived from an EMBL/GenBank/DDBJ whole genome shotgun (WGS) entry which is preliminary data.</text>
</comment>
<dbReference type="EMBL" id="WWEO01000034">
    <property type="protein sequence ID" value="NCD68050.1"/>
    <property type="molecule type" value="Genomic_DNA"/>
</dbReference>
<evidence type="ECO:0000313" key="3">
    <source>
        <dbReference type="Proteomes" id="UP000638732"/>
    </source>
</evidence>
<keyword evidence="3" id="KW-1185">Reference proteome</keyword>
<proteinExistence type="predicted"/>
<dbReference type="AlphaFoldDB" id="A0A966DR28"/>
<dbReference type="Proteomes" id="UP000638732">
    <property type="component" value="Unassembled WGS sequence"/>
</dbReference>
<protein>
    <submittedName>
        <fullName evidence="2">Uncharacterized protein</fullName>
    </submittedName>
</protein>
<name>A0A966DR28_9SPHI</name>
<sequence length="61" mass="7207">MARKKRALPNKHRVVYYNRKVKPKPAWMRITRIIGMIIVVTALILAMIGMAMKYYHVVTKH</sequence>
<evidence type="ECO:0000256" key="1">
    <source>
        <dbReference type="SAM" id="Phobius"/>
    </source>
</evidence>
<reference evidence="2" key="1">
    <citation type="submission" date="2020-01" db="EMBL/GenBank/DDBJ databases">
        <authorList>
            <person name="Seo Y.L."/>
        </authorList>
    </citation>
    <scope>NUCLEOTIDE SEQUENCE</scope>
    <source>
        <strain evidence="2">R11</strain>
    </source>
</reference>
<reference evidence="2" key="2">
    <citation type="submission" date="2020-10" db="EMBL/GenBank/DDBJ databases">
        <title>Mucilaginibacter sp. nov., isolated from soil.</title>
        <authorList>
            <person name="Jeon C.O."/>
        </authorList>
    </citation>
    <scope>NUCLEOTIDE SEQUENCE</scope>
    <source>
        <strain evidence="2">R11</strain>
    </source>
</reference>
<evidence type="ECO:0000313" key="2">
    <source>
        <dbReference type="EMBL" id="NCD68050.1"/>
    </source>
</evidence>
<organism evidence="2 3">
    <name type="scientific">Mucilaginibacter agri</name>
    <dbReference type="NCBI Taxonomy" id="2695265"/>
    <lineage>
        <taxon>Bacteria</taxon>
        <taxon>Pseudomonadati</taxon>
        <taxon>Bacteroidota</taxon>
        <taxon>Sphingobacteriia</taxon>
        <taxon>Sphingobacteriales</taxon>
        <taxon>Sphingobacteriaceae</taxon>
        <taxon>Mucilaginibacter</taxon>
    </lineage>
</organism>